<dbReference type="HOGENOM" id="CLU_2725839_0_0_1"/>
<feature type="chain" id="PRO_5002348773" evidence="1">
    <location>
        <begin position="21"/>
        <end position="72"/>
    </location>
</feature>
<reference evidence="2" key="3">
    <citation type="submission" date="2015-04" db="UniProtKB">
        <authorList>
            <consortium name="EnsemblPlants"/>
        </authorList>
    </citation>
    <scope>IDENTIFICATION</scope>
</reference>
<dbReference type="EnsemblPlants" id="LPERR05G22720.1">
    <property type="protein sequence ID" value="LPERR05G22720.1"/>
    <property type="gene ID" value="LPERR05G22720"/>
</dbReference>
<protein>
    <submittedName>
        <fullName evidence="2">Uncharacterized protein</fullName>
    </submittedName>
</protein>
<name>A0A0D9WK63_9ORYZ</name>
<dbReference type="Gramene" id="LPERR05G22720.1">
    <property type="protein sequence ID" value="LPERR05G22720.1"/>
    <property type="gene ID" value="LPERR05G22720"/>
</dbReference>
<keyword evidence="3" id="KW-1185">Reference proteome</keyword>
<organism evidence="2 3">
    <name type="scientific">Leersia perrieri</name>
    <dbReference type="NCBI Taxonomy" id="77586"/>
    <lineage>
        <taxon>Eukaryota</taxon>
        <taxon>Viridiplantae</taxon>
        <taxon>Streptophyta</taxon>
        <taxon>Embryophyta</taxon>
        <taxon>Tracheophyta</taxon>
        <taxon>Spermatophyta</taxon>
        <taxon>Magnoliopsida</taxon>
        <taxon>Liliopsida</taxon>
        <taxon>Poales</taxon>
        <taxon>Poaceae</taxon>
        <taxon>BOP clade</taxon>
        <taxon>Oryzoideae</taxon>
        <taxon>Oryzeae</taxon>
        <taxon>Oryzinae</taxon>
        <taxon>Leersia</taxon>
    </lineage>
</organism>
<accession>A0A0D9WK63</accession>
<keyword evidence="1" id="KW-0732">Signal</keyword>
<evidence type="ECO:0000313" key="2">
    <source>
        <dbReference type="EnsemblPlants" id="LPERR05G22720.1"/>
    </source>
</evidence>
<dbReference type="AlphaFoldDB" id="A0A0D9WK63"/>
<reference evidence="3" key="2">
    <citation type="submission" date="2013-12" db="EMBL/GenBank/DDBJ databases">
        <authorList>
            <person name="Yu Y."/>
            <person name="Lee S."/>
            <person name="de Baynast K."/>
            <person name="Wissotski M."/>
            <person name="Liu L."/>
            <person name="Talag J."/>
            <person name="Goicoechea J."/>
            <person name="Angelova A."/>
            <person name="Jetty R."/>
            <person name="Kudrna D."/>
            <person name="Golser W."/>
            <person name="Rivera L."/>
            <person name="Zhang J."/>
            <person name="Wing R."/>
        </authorList>
    </citation>
    <scope>NUCLEOTIDE SEQUENCE</scope>
</reference>
<dbReference type="Proteomes" id="UP000032180">
    <property type="component" value="Chromosome 5"/>
</dbReference>
<evidence type="ECO:0000313" key="3">
    <source>
        <dbReference type="Proteomes" id="UP000032180"/>
    </source>
</evidence>
<sequence>MDSQALPPWLLSLVLSTTEGQLSDRCYNSFPIPISLLQLPNRQTGRGALAMLVDEQVSLVPSLLKLQSPYNK</sequence>
<feature type="signal peptide" evidence="1">
    <location>
        <begin position="1"/>
        <end position="20"/>
    </location>
</feature>
<evidence type="ECO:0000256" key="1">
    <source>
        <dbReference type="SAM" id="SignalP"/>
    </source>
</evidence>
<reference evidence="2 3" key="1">
    <citation type="submission" date="2012-08" db="EMBL/GenBank/DDBJ databases">
        <title>Oryza genome evolution.</title>
        <authorList>
            <person name="Wing R.A."/>
        </authorList>
    </citation>
    <scope>NUCLEOTIDE SEQUENCE</scope>
</reference>
<proteinExistence type="predicted"/>